<dbReference type="PANTHER" id="PTHR44943">
    <property type="entry name" value="CELLULOSE SYNTHASE OPERON PROTEIN C"/>
    <property type="match status" value="1"/>
</dbReference>
<comment type="caution">
    <text evidence="4">The sequence shown here is derived from an EMBL/GenBank/DDBJ whole genome shotgun (WGS) entry which is preliminary data.</text>
</comment>
<evidence type="ECO:0000313" key="5">
    <source>
        <dbReference type="Proteomes" id="UP000718564"/>
    </source>
</evidence>
<feature type="repeat" description="TPR" evidence="3">
    <location>
        <begin position="553"/>
        <end position="586"/>
    </location>
</feature>
<dbReference type="SMART" id="SM00028">
    <property type="entry name" value="TPR"/>
    <property type="match status" value="7"/>
</dbReference>
<dbReference type="SUPFAM" id="SSF48452">
    <property type="entry name" value="TPR-like"/>
    <property type="match status" value="2"/>
</dbReference>
<dbReference type="InterPro" id="IPR019734">
    <property type="entry name" value="TPR_rpt"/>
</dbReference>
<evidence type="ECO:0008006" key="6">
    <source>
        <dbReference type="Google" id="ProtNLM"/>
    </source>
</evidence>
<dbReference type="InterPro" id="IPR013105">
    <property type="entry name" value="TPR_2"/>
</dbReference>
<feature type="repeat" description="TPR" evidence="3">
    <location>
        <begin position="702"/>
        <end position="735"/>
    </location>
</feature>
<protein>
    <recommendedName>
        <fullName evidence="6">Tetratricopeptide repeat protein</fullName>
    </recommendedName>
</protein>
<dbReference type="Pfam" id="PF13414">
    <property type="entry name" value="TPR_11"/>
    <property type="match status" value="1"/>
</dbReference>
<keyword evidence="1" id="KW-0677">Repeat</keyword>
<proteinExistence type="predicted"/>
<evidence type="ECO:0000256" key="1">
    <source>
        <dbReference type="ARBA" id="ARBA00022737"/>
    </source>
</evidence>
<feature type="repeat" description="TPR" evidence="3">
    <location>
        <begin position="774"/>
        <end position="807"/>
    </location>
</feature>
<dbReference type="SUPFAM" id="SSF160246">
    <property type="entry name" value="EspE N-terminal domain-like"/>
    <property type="match status" value="1"/>
</dbReference>
<dbReference type="InterPro" id="IPR051685">
    <property type="entry name" value="Ycf3/AcsC/BcsC/TPR_MFPF"/>
</dbReference>
<name>A0ABX1P9G6_9CYAN</name>
<organism evidence="4 5">
    <name type="scientific">Brasilonema bromeliae SPC951</name>
    <dbReference type="NCBI Taxonomy" id="385972"/>
    <lineage>
        <taxon>Bacteria</taxon>
        <taxon>Bacillati</taxon>
        <taxon>Cyanobacteriota</taxon>
        <taxon>Cyanophyceae</taxon>
        <taxon>Nostocales</taxon>
        <taxon>Scytonemataceae</taxon>
        <taxon>Brasilonema</taxon>
        <taxon>Bromeliae group (in: Brasilonema)</taxon>
    </lineage>
</organism>
<reference evidence="4 5" key="1">
    <citation type="submission" date="2018-06" db="EMBL/GenBank/DDBJ databases">
        <title>Comparative genomics of Brasilonema spp. strains.</title>
        <authorList>
            <person name="Alvarenga D.O."/>
            <person name="Fiore M.F."/>
            <person name="Varani A.M."/>
        </authorList>
    </citation>
    <scope>NUCLEOTIDE SEQUENCE [LARGE SCALE GENOMIC DNA]</scope>
    <source>
        <strain evidence="4 5">SPC951</strain>
    </source>
</reference>
<evidence type="ECO:0000256" key="2">
    <source>
        <dbReference type="ARBA" id="ARBA00022803"/>
    </source>
</evidence>
<dbReference type="Pfam" id="PF13432">
    <property type="entry name" value="TPR_16"/>
    <property type="match status" value="1"/>
</dbReference>
<dbReference type="Pfam" id="PF07719">
    <property type="entry name" value="TPR_2"/>
    <property type="match status" value="1"/>
</dbReference>
<dbReference type="EMBL" id="QMEB01000135">
    <property type="protein sequence ID" value="NMG21060.1"/>
    <property type="molecule type" value="Genomic_DNA"/>
</dbReference>
<sequence length="822" mass="93770">MRLGEILALQGWIKQETADFFAQKWSDLLNEKSKQPLGEYLKKAGLLDEYQVKTILCEQKQMGLKFGELAVHKGWLQPTTINFFLEYIVPLGQCSQKILQQAEHSVEARNERVSPSGELKIQNMSSGDAAETEFQIEDFTSIDDSLRQVETFLEEDKSSVVGHKVHTKPFSRSIIKLFNLNQKASRPDILLQEILSWTSGQPFLTQKLCQLLADSEAFVPVGEEAFTVQQLVQTRFIDHWETQVASEHFKAIRYGLLRNNKCNSFALLELYQQILQEENISVKDSIRKTELLNLGLVVEQENTLKVSNRIYQSIFSLSWVNQELIRLEINCNRIKLFKLDEKASRPYVLLEEVLSWTSGQLFITQKLCQLLANSQDFIPVHEEAVRVQQLVQTRIVENWEIQAASEHLEGIRNGILKNQQCNPLSLLRLYQQILQHKEVVVNNNPAQTELLNLGLVVEQENTLKVSNRIYQSVFSLSWVNQELEKQPPPLSQITQNTQSQLPPSTLRLKNIKKTISNSTKVLPKGTWILLGSLGLVIVGFSVVRSSTMKSLEVQILFKQGNELFNQRKYQQAIAKYNEILKIDQSYYQAWTNQGYALAGLQQYHKMLKSCSAATIVEQKAVYGWNCQGEALHNLKRYNEAIAAFDKAIAIDSKDPVFWINKTESLLALKQTEQALVTINKAIELLEKGSEVDTKNTIKRDLSVAYSHKGKALSQTQKHKEALQAYNQSLAYDPNYFTAHRGRGIALGGMRRYHEAIAQFERMLKELKLVDAQKAETLYYLGFTLCKTSKVQEAFTAFDEALKLKPDYPAVQQAKMSCSPSSH</sequence>
<gene>
    <name evidence="4" type="ORF">DP116_17020</name>
</gene>
<keyword evidence="2 3" id="KW-0802">TPR repeat</keyword>
<dbReference type="Gene3D" id="1.25.40.10">
    <property type="entry name" value="Tetratricopeptide repeat domain"/>
    <property type="match status" value="4"/>
</dbReference>
<feature type="repeat" description="TPR" evidence="3">
    <location>
        <begin position="621"/>
        <end position="654"/>
    </location>
</feature>
<keyword evidence="5" id="KW-1185">Reference proteome</keyword>
<evidence type="ECO:0000313" key="4">
    <source>
        <dbReference type="EMBL" id="NMG21060.1"/>
    </source>
</evidence>
<dbReference type="InterPro" id="IPR037257">
    <property type="entry name" value="T2SS_E_N_sf"/>
</dbReference>
<dbReference type="InterPro" id="IPR011990">
    <property type="entry name" value="TPR-like_helical_dom_sf"/>
</dbReference>
<accession>A0ABX1P9G6</accession>
<dbReference type="PANTHER" id="PTHR44943:SF4">
    <property type="entry name" value="TPR REPEAT-CONTAINING PROTEIN MJ0798"/>
    <property type="match status" value="1"/>
</dbReference>
<dbReference type="Proteomes" id="UP000718564">
    <property type="component" value="Unassembled WGS sequence"/>
</dbReference>
<dbReference type="PROSITE" id="PS50005">
    <property type="entry name" value="TPR"/>
    <property type="match status" value="4"/>
</dbReference>
<evidence type="ECO:0000256" key="3">
    <source>
        <dbReference type="PROSITE-ProRule" id="PRU00339"/>
    </source>
</evidence>